<evidence type="ECO:0000256" key="4">
    <source>
        <dbReference type="SAM" id="Phobius"/>
    </source>
</evidence>
<dbReference type="STRING" id="40998.A0A2P7ZED4"/>
<dbReference type="GO" id="GO:0016491">
    <property type="term" value="F:oxidoreductase activity"/>
    <property type="evidence" value="ECO:0007669"/>
    <property type="project" value="UniProtKB-KW"/>
</dbReference>
<accession>A0A2P7ZED4</accession>
<comment type="caution">
    <text evidence="5">The sequence shown here is derived from an EMBL/GenBank/DDBJ whole genome shotgun (WGS) entry which is preliminary data.</text>
</comment>
<evidence type="ECO:0000313" key="6">
    <source>
        <dbReference type="Proteomes" id="UP000243723"/>
    </source>
</evidence>
<feature type="transmembrane region" description="Helical" evidence="4">
    <location>
        <begin position="39"/>
        <end position="60"/>
    </location>
</feature>
<organism evidence="5 6">
    <name type="scientific">Elsinoe australis</name>
    <dbReference type="NCBI Taxonomy" id="40998"/>
    <lineage>
        <taxon>Eukaryota</taxon>
        <taxon>Fungi</taxon>
        <taxon>Dikarya</taxon>
        <taxon>Ascomycota</taxon>
        <taxon>Pezizomycotina</taxon>
        <taxon>Dothideomycetes</taxon>
        <taxon>Dothideomycetidae</taxon>
        <taxon>Myriangiales</taxon>
        <taxon>Elsinoaceae</taxon>
        <taxon>Elsinoe</taxon>
    </lineage>
</organism>
<evidence type="ECO:0000256" key="2">
    <source>
        <dbReference type="ARBA" id="ARBA00023002"/>
    </source>
</evidence>
<evidence type="ECO:0000256" key="1">
    <source>
        <dbReference type="ARBA" id="ARBA00004685"/>
    </source>
</evidence>
<dbReference type="Pfam" id="PF11807">
    <property type="entry name" value="UstYa"/>
    <property type="match status" value="1"/>
</dbReference>
<keyword evidence="4" id="KW-0812">Transmembrane</keyword>
<evidence type="ECO:0000313" key="5">
    <source>
        <dbReference type="EMBL" id="PSK46578.1"/>
    </source>
</evidence>
<keyword evidence="4" id="KW-0472">Membrane</keyword>
<dbReference type="Proteomes" id="UP000243723">
    <property type="component" value="Unassembled WGS sequence"/>
</dbReference>
<dbReference type="PANTHER" id="PTHR33365:SF11">
    <property type="entry name" value="TAT PATHWAY SIGNAL SEQUENCE"/>
    <property type="match status" value="1"/>
</dbReference>
<proteinExistence type="inferred from homology"/>
<gene>
    <name evidence="5" type="ORF">B9Z65_5546</name>
</gene>
<dbReference type="PANTHER" id="PTHR33365">
    <property type="entry name" value="YALI0B05434P"/>
    <property type="match status" value="1"/>
</dbReference>
<comment type="similarity">
    <text evidence="3">Belongs to the ustYa family.</text>
</comment>
<reference evidence="5 6" key="1">
    <citation type="submission" date="2017-05" db="EMBL/GenBank/DDBJ databases">
        <title>Draft genome sequence of Elsinoe australis.</title>
        <authorList>
            <person name="Cheng Q."/>
        </authorList>
    </citation>
    <scope>NUCLEOTIDE SEQUENCE [LARGE SCALE GENOMIC DNA]</scope>
    <source>
        <strain evidence="5 6">NL1</strain>
    </source>
</reference>
<keyword evidence="2" id="KW-0560">Oxidoreductase</keyword>
<dbReference type="InterPro" id="IPR021765">
    <property type="entry name" value="UstYa-like"/>
</dbReference>
<protein>
    <submittedName>
        <fullName evidence="5">Cytochrome P450 61</fullName>
    </submittedName>
</protein>
<comment type="pathway">
    <text evidence="1">Mycotoxin biosynthesis.</text>
</comment>
<dbReference type="AlphaFoldDB" id="A0A2P7ZED4"/>
<dbReference type="OrthoDB" id="3687641at2759"/>
<name>A0A2P7ZED4_9PEZI</name>
<dbReference type="GO" id="GO:0043386">
    <property type="term" value="P:mycotoxin biosynthetic process"/>
    <property type="evidence" value="ECO:0007669"/>
    <property type="project" value="InterPro"/>
</dbReference>
<evidence type="ECO:0000256" key="3">
    <source>
        <dbReference type="ARBA" id="ARBA00035112"/>
    </source>
</evidence>
<dbReference type="EMBL" id="NHZQ01000236">
    <property type="protein sequence ID" value="PSK46578.1"/>
    <property type="molecule type" value="Genomic_DNA"/>
</dbReference>
<keyword evidence="6" id="KW-1185">Reference proteome</keyword>
<keyword evidence="4" id="KW-1133">Transmembrane helix</keyword>
<sequence length="249" mass="27908">MSGAGVHADEEKQAFLSLPGVPDHAATVVEQRNSKHSKLWSYGRLALEVIMAAAIVLFLVRSPSTRKSKEEMSSPVPTFPRKSSFFISNQTFLNEHMFASNKQTRLTLHNWLPISSDARGYISLPNHNEYDGLVEPLEVRLDRYQNGPGYMVSVFHQLHCLSYLVEKFQVGYSGRDLTQEVAHHSAHCFDYLRQSIMCAGDTTLEGKTEAGPGWGTPHECVDYDALLDWANKNAASKWRGPMPDELAIL</sequence>